<dbReference type="SUPFAM" id="SSF53067">
    <property type="entry name" value="Actin-like ATPase domain"/>
    <property type="match status" value="2"/>
</dbReference>
<keyword evidence="7" id="KW-1185">Reference proteome</keyword>
<keyword evidence="4" id="KW-0378">Hydrolase</keyword>
<proteinExistence type="inferred from homology"/>
<comment type="caution">
    <text evidence="6">The sequence shown here is derived from an EMBL/GenBank/DDBJ whole genome shotgun (WGS) entry which is preliminary data.</text>
</comment>
<reference evidence="6 7" key="1">
    <citation type="journal article" date="2021" name="BMC Genomics">
        <title>Datura genome reveals duplications of psychoactive alkaloid biosynthetic genes and high mutation rate following tissue culture.</title>
        <authorList>
            <person name="Rajewski A."/>
            <person name="Carter-House D."/>
            <person name="Stajich J."/>
            <person name="Litt A."/>
        </authorList>
    </citation>
    <scope>NUCLEOTIDE SEQUENCE [LARGE SCALE GENOMIC DNA]</scope>
    <source>
        <strain evidence="6">AR-01</strain>
    </source>
</reference>
<dbReference type="PROSITE" id="PS01132">
    <property type="entry name" value="ACTINS_ACT_LIKE"/>
    <property type="match status" value="1"/>
</dbReference>
<comment type="function">
    <text evidence="1">Actins are highly conserved proteins that are involved in various types of cell motility and are ubiquitously expressed in all eukaryotic cells. Essential component of cell cytoskeleton; plays an important role in cytoplasmic streaming, cell shape determination, cell division, organelle movement and extension growth.</text>
</comment>
<organism evidence="6 7">
    <name type="scientific">Datura stramonium</name>
    <name type="common">Jimsonweed</name>
    <name type="synonym">Common thornapple</name>
    <dbReference type="NCBI Taxonomy" id="4076"/>
    <lineage>
        <taxon>Eukaryota</taxon>
        <taxon>Viridiplantae</taxon>
        <taxon>Streptophyta</taxon>
        <taxon>Embryophyta</taxon>
        <taxon>Tracheophyta</taxon>
        <taxon>Spermatophyta</taxon>
        <taxon>Magnoliopsida</taxon>
        <taxon>eudicotyledons</taxon>
        <taxon>Gunneridae</taxon>
        <taxon>Pentapetalae</taxon>
        <taxon>asterids</taxon>
        <taxon>lamiids</taxon>
        <taxon>Solanales</taxon>
        <taxon>Solanaceae</taxon>
        <taxon>Solanoideae</taxon>
        <taxon>Datureae</taxon>
        <taxon>Datura</taxon>
    </lineage>
</organism>
<name>A0ABS8WY94_DATST</name>
<protein>
    <submittedName>
        <fullName evidence="6">Actin, aortic smooth muscle</fullName>
    </submittedName>
</protein>
<keyword evidence="5" id="KW-0963">Cytoplasm</keyword>
<evidence type="ECO:0000256" key="2">
    <source>
        <dbReference type="ARBA" id="ARBA00004245"/>
    </source>
</evidence>
<evidence type="ECO:0000256" key="1">
    <source>
        <dbReference type="ARBA" id="ARBA00003780"/>
    </source>
</evidence>
<evidence type="ECO:0000313" key="6">
    <source>
        <dbReference type="EMBL" id="MCE3216806.1"/>
    </source>
</evidence>
<dbReference type="EMBL" id="JACEIK010014197">
    <property type="protein sequence ID" value="MCE3216806.1"/>
    <property type="molecule type" value="Genomic_DNA"/>
</dbReference>
<sequence length="105" mass="12480">MWHHTFYNELSVALKEHPVLLTEAPINPKANREKMTKILFEEFDVPAISVSHIVPIYEGYELLYAISKLNFAVRDLTDYLMDILMNQMRVITYFRLPLLQKLFFM</sequence>
<comment type="similarity">
    <text evidence="3">Belongs to the actin family.</text>
</comment>
<evidence type="ECO:0000313" key="7">
    <source>
        <dbReference type="Proteomes" id="UP000823775"/>
    </source>
</evidence>
<gene>
    <name evidence="6" type="primary">ACTA2_1</name>
    <name evidence="6" type="ORF">HAX54_008136</name>
</gene>
<evidence type="ECO:0000256" key="5">
    <source>
        <dbReference type="ARBA" id="ARBA00023212"/>
    </source>
</evidence>
<dbReference type="Gene3D" id="3.30.420.40">
    <property type="match status" value="1"/>
</dbReference>
<dbReference type="Proteomes" id="UP000823775">
    <property type="component" value="Unassembled WGS sequence"/>
</dbReference>
<evidence type="ECO:0000256" key="4">
    <source>
        <dbReference type="ARBA" id="ARBA00022801"/>
    </source>
</evidence>
<dbReference type="InterPro" id="IPR043129">
    <property type="entry name" value="ATPase_NBD"/>
</dbReference>
<dbReference type="Pfam" id="PF00022">
    <property type="entry name" value="Actin"/>
    <property type="match status" value="1"/>
</dbReference>
<dbReference type="PANTHER" id="PTHR11937">
    <property type="entry name" value="ACTIN"/>
    <property type="match status" value="1"/>
</dbReference>
<comment type="subcellular location">
    <subcellularLocation>
        <location evidence="2">Cytoplasm</location>
        <location evidence="2">Cytoskeleton</location>
    </subcellularLocation>
</comment>
<dbReference type="InterPro" id="IPR020902">
    <property type="entry name" value="Actin/actin-like_CS"/>
</dbReference>
<dbReference type="InterPro" id="IPR004000">
    <property type="entry name" value="Actin"/>
</dbReference>
<evidence type="ECO:0000256" key="3">
    <source>
        <dbReference type="ARBA" id="ARBA00006752"/>
    </source>
</evidence>
<keyword evidence="5" id="KW-0206">Cytoskeleton</keyword>
<accession>A0ABS8WY94</accession>